<accession>A0A176W430</accession>
<feature type="region of interest" description="Disordered" evidence="1">
    <location>
        <begin position="250"/>
        <end position="278"/>
    </location>
</feature>
<sequence length="309" mass="34430">MQILGSYICAGTIDLEMGAKKEQQEVAGEGISPRRQASEDVDAQVDVEWSVESVDRSGKPSHFKELLKKRKQQQQEQEAIVGDGSSSANPIAVYHRTLFRFKLSCRSSAPDSSSSSSSSRSLRQLFKKERDLDCELWWKKAMRSTLQLFKLFSPRSVASRMQRCCKSSADCCAAGLDYKGFSSSGANGTQRRAGSDEDAAEKLAIQNFFAAPLDSVRAARPLDSSREQCGWIQEYSPSHFSWESTPFYFSHQLPPPPQQQQPQQQPARSTASTAVPESVYSSNLMTPFEINHSFRRPVEDSRPPSQLSA</sequence>
<name>A0A176W430_MARPO</name>
<protein>
    <submittedName>
        <fullName evidence="2">Uncharacterized protein</fullName>
    </submittedName>
</protein>
<reference evidence="2" key="1">
    <citation type="submission" date="2016-03" db="EMBL/GenBank/DDBJ databases">
        <title>Mechanisms controlling the formation of the plant cell surface in tip-growing cells are functionally conserved among land plants.</title>
        <authorList>
            <person name="Honkanen S."/>
            <person name="Jones V.A."/>
            <person name="Morieri G."/>
            <person name="Champion C."/>
            <person name="Hetherington A.J."/>
            <person name="Kelly S."/>
            <person name="Saint-Marcoux D."/>
            <person name="Proust H."/>
            <person name="Prescott H."/>
            <person name="Dolan L."/>
        </authorList>
    </citation>
    <scope>NUCLEOTIDE SEQUENCE [LARGE SCALE GENOMIC DNA]</scope>
    <source>
        <tissue evidence="2">Whole gametophyte</tissue>
    </source>
</reference>
<organism evidence="2 3">
    <name type="scientific">Marchantia polymorpha subsp. ruderalis</name>
    <dbReference type="NCBI Taxonomy" id="1480154"/>
    <lineage>
        <taxon>Eukaryota</taxon>
        <taxon>Viridiplantae</taxon>
        <taxon>Streptophyta</taxon>
        <taxon>Embryophyta</taxon>
        <taxon>Marchantiophyta</taxon>
        <taxon>Marchantiopsida</taxon>
        <taxon>Marchantiidae</taxon>
        <taxon>Marchantiales</taxon>
        <taxon>Marchantiaceae</taxon>
        <taxon>Marchantia</taxon>
    </lineage>
</organism>
<proteinExistence type="predicted"/>
<dbReference type="Proteomes" id="UP000077202">
    <property type="component" value="Unassembled WGS sequence"/>
</dbReference>
<evidence type="ECO:0000313" key="2">
    <source>
        <dbReference type="EMBL" id="OAE27788.1"/>
    </source>
</evidence>
<evidence type="ECO:0000256" key="1">
    <source>
        <dbReference type="SAM" id="MobiDB-lite"/>
    </source>
</evidence>
<evidence type="ECO:0000313" key="3">
    <source>
        <dbReference type="Proteomes" id="UP000077202"/>
    </source>
</evidence>
<gene>
    <name evidence="2" type="ORF">AXG93_2167s1170</name>
</gene>
<dbReference type="EMBL" id="LVLJ01001832">
    <property type="protein sequence ID" value="OAE27788.1"/>
    <property type="molecule type" value="Genomic_DNA"/>
</dbReference>
<comment type="caution">
    <text evidence="2">The sequence shown here is derived from an EMBL/GenBank/DDBJ whole genome shotgun (WGS) entry which is preliminary data.</text>
</comment>
<feature type="region of interest" description="Disordered" evidence="1">
    <location>
        <begin position="21"/>
        <end position="43"/>
    </location>
</feature>
<keyword evidence="3" id="KW-1185">Reference proteome</keyword>
<feature type="compositionally biased region" description="Polar residues" evidence="1">
    <location>
        <begin position="267"/>
        <end position="278"/>
    </location>
</feature>
<dbReference type="AlphaFoldDB" id="A0A176W430"/>